<gene>
    <name evidence="7" type="ORF">GSCOC_T00020602001</name>
</gene>
<dbReference type="CDD" id="cd13132">
    <property type="entry name" value="MATE_eukaryotic"/>
    <property type="match status" value="1"/>
</dbReference>
<dbReference type="GO" id="GO:0015297">
    <property type="term" value="F:antiporter activity"/>
    <property type="evidence" value="ECO:0007669"/>
    <property type="project" value="InterPro"/>
</dbReference>
<comment type="subcellular location">
    <subcellularLocation>
        <location evidence="1">Membrane</location>
        <topology evidence="1">Multi-pass membrane protein</topology>
    </subcellularLocation>
</comment>
<accession>A0A068UCZ5</accession>
<dbReference type="InterPro" id="IPR002528">
    <property type="entry name" value="MATE_fam"/>
</dbReference>
<dbReference type="Proteomes" id="UP000295252">
    <property type="component" value="Chromosome III"/>
</dbReference>
<dbReference type="AlphaFoldDB" id="A0A068UCZ5"/>
<evidence type="ECO:0000256" key="6">
    <source>
        <dbReference type="RuleBase" id="RU004914"/>
    </source>
</evidence>
<feature type="transmembrane region" description="Helical" evidence="6">
    <location>
        <begin position="178"/>
        <end position="199"/>
    </location>
</feature>
<dbReference type="InterPro" id="IPR045069">
    <property type="entry name" value="MATE_euk"/>
</dbReference>
<feature type="transmembrane region" description="Helical" evidence="6">
    <location>
        <begin position="150"/>
        <end position="171"/>
    </location>
</feature>
<comment type="similarity">
    <text evidence="2 6">Belongs to the multi antimicrobial extrusion (MATE) (TC 2.A.66.1) family.</text>
</comment>
<dbReference type="NCBIfam" id="TIGR00797">
    <property type="entry name" value="matE"/>
    <property type="match status" value="1"/>
</dbReference>
<dbReference type="EMBL" id="HG739100">
    <property type="protein sequence ID" value="CDP05513.1"/>
    <property type="molecule type" value="Genomic_DNA"/>
</dbReference>
<evidence type="ECO:0000256" key="1">
    <source>
        <dbReference type="ARBA" id="ARBA00004141"/>
    </source>
</evidence>
<dbReference type="PhylomeDB" id="A0A068UCZ5"/>
<feature type="transmembrane region" description="Helical" evidence="6">
    <location>
        <begin position="31"/>
        <end position="48"/>
    </location>
</feature>
<sequence length="508" mass="55712">MEEALLPENDKETGSTRVATWKIYVEELKRVNGIALPMMVAVVGQYLLRVSPIFMLGHLGQLQLSGASIATSFSNVTGFSVLFGMSSALETLCGQAFGAEQYQRLGTYTYGAIICLFTVCIPISLLWMFTDKLLILTGQDPAIATEAGKYLIWLIPTLFPYAILQSLVCFLQTQSLVFPMLLSTVASVSLQLPLCWVLVFKSKLGNAGAALSIGISYWLNSILLVLYVKYSSSSRKTRVPFSMDALQTMGGFFRFAIPSTVMTCLEWWAYELVVLLSGLSPNPKLETSVLSICLTITSLHYLIAYSFGVAASTRILNELGAGNPVAARIALCMVLLKSVSDFFLASITLFLCRSMLGYVFSDEKDVINYVKHMTSLLCMSMIMDSTQAVLSDGTKKIEVVKNTIIISLKLMKRQCHLLAPEVARGSGWQHLGAYVNLGAYYLVGIPVALILGFALHLRGMGLWSGLVAGATVQSLLLCIITGLTNWEKHVIEARRRIYEGEEEKATPV</sequence>
<keyword evidence="4 6" id="KW-1133">Transmembrane helix</keyword>
<keyword evidence="5 6" id="KW-0472">Membrane</keyword>
<dbReference type="GO" id="GO:0016020">
    <property type="term" value="C:membrane"/>
    <property type="evidence" value="ECO:0007669"/>
    <property type="project" value="UniProtKB-SubCell"/>
</dbReference>
<feature type="transmembrane region" description="Helical" evidence="6">
    <location>
        <begin position="434"/>
        <end position="455"/>
    </location>
</feature>
<dbReference type="GO" id="GO:1990961">
    <property type="term" value="P:xenobiotic detoxification by transmembrane export across the plasma membrane"/>
    <property type="evidence" value="ECO:0007669"/>
    <property type="project" value="InterPro"/>
</dbReference>
<feature type="transmembrane region" description="Helical" evidence="6">
    <location>
        <begin position="211"/>
        <end position="230"/>
    </location>
</feature>
<feature type="transmembrane region" description="Helical" evidence="6">
    <location>
        <begin position="251"/>
        <end position="269"/>
    </location>
</feature>
<feature type="transmembrane region" description="Helical" evidence="6">
    <location>
        <begin position="68"/>
        <end position="89"/>
    </location>
</feature>
<dbReference type="InParanoid" id="A0A068UCZ5"/>
<dbReference type="Gramene" id="CDP05513">
    <property type="protein sequence ID" value="CDP05513"/>
    <property type="gene ID" value="GSCOC_T00020602001"/>
</dbReference>
<feature type="transmembrane region" description="Helical" evidence="6">
    <location>
        <begin position="461"/>
        <end position="486"/>
    </location>
</feature>
<organism evidence="7 8">
    <name type="scientific">Coffea canephora</name>
    <name type="common">Robusta coffee</name>
    <dbReference type="NCBI Taxonomy" id="49390"/>
    <lineage>
        <taxon>Eukaryota</taxon>
        <taxon>Viridiplantae</taxon>
        <taxon>Streptophyta</taxon>
        <taxon>Embryophyta</taxon>
        <taxon>Tracheophyta</taxon>
        <taxon>Spermatophyta</taxon>
        <taxon>Magnoliopsida</taxon>
        <taxon>eudicotyledons</taxon>
        <taxon>Gunneridae</taxon>
        <taxon>Pentapetalae</taxon>
        <taxon>asterids</taxon>
        <taxon>lamiids</taxon>
        <taxon>Gentianales</taxon>
        <taxon>Rubiaceae</taxon>
        <taxon>Ixoroideae</taxon>
        <taxon>Gardenieae complex</taxon>
        <taxon>Bertiereae - Coffeeae clade</taxon>
        <taxon>Coffeeae</taxon>
        <taxon>Coffea</taxon>
    </lineage>
</organism>
<evidence type="ECO:0000256" key="3">
    <source>
        <dbReference type="ARBA" id="ARBA00022692"/>
    </source>
</evidence>
<keyword evidence="3 6" id="KW-0812">Transmembrane</keyword>
<evidence type="ECO:0000313" key="8">
    <source>
        <dbReference type="Proteomes" id="UP000295252"/>
    </source>
</evidence>
<keyword evidence="8" id="KW-1185">Reference proteome</keyword>
<dbReference type="GO" id="GO:0042910">
    <property type="term" value="F:xenobiotic transmembrane transporter activity"/>
    <property type="evidence" value="ECO:0007669"/>
    <property type="project" value="InterPro"/>
</dbReference>
<evidence type="ECO:0000256" key="2">
    <source>
        <dbReference type="ARBA" id="ARBA00010199"/>
    </source>
</evidence>
<evidence type="ECO:0000313" key="7">
    <source>
        <dbReference type="EMBL" id="CDP05513.1"/>
    </source>
</evidence>
<dbReference type="Pfam" id="PF01554">
    <property type="entry name" value="MatE"/>
    <property type="match status" value="2"/>
</dbReference>
<feature type="transmembrane region" description="Helical" evidence="6">
    <location>
        <begin position="289"/>
        <end position="307"/>
    </location>
</feature>
<dbReference type="OMA" id="CAYYIAG"/>
<feature type="transmembrane region" description="Helical" evidence="6">
    <location>
        <begin position="110"/>
        <end position="130"/>
    </location>
</feature>
<protein>
    <recommendedName>
        <fullName evidence="6">Protein DETOXIFICATION</fullName>
    </recommendedName>
    <alternativeName>
        <fullName evidence="6">Multidrug and toxic compound extrusion protein</fullName>
    </alternativeName>
</protein>
<dbReference type="PANTHER" id="PTHR11206">
    <property type="entry name" value="MULTIDRUG RESISTANCE PROTEIN"/>
    <property type="match status" value="1"/>
</dbReference>
<evidence type="ECO:0000256" key="5">
    <source>
        <dbReference type="ARBA" id="ARBA00023136"/>
    </source>
</evidence>
<reference evidence="8" key="1">
    <citation type="journal article" date="2014" name="Science">
        <title>The coffee genome provides insight into the convergent evolution of caffeine biosynthesis.</title>
        <authorList>
            <person name="Denoeud F."/>
            <person name="Carretero-Paulet L."/>
            <person name="Dereeper A."/>
            <person name="Droc G."/>
            <person name="Guyot R."/>
            <person name="Pietrella M."/>
            <person name="Zheng C."/>
            <person name="Alberti A."/>
            <person name="Anthony F."/>
            <person name="Aprea G."/>
            <person name="Aury J.M."/>
            <person name="Bento P."/>
            <person name="Bernard M."/>
            <person name="Bocs S."/>
            <person name="Campa C."/>
            <person name="Cenci A."/>
            <person name="Combes M.C."/>
            <person name="Crouzillat D."/>
            <person name="Da Silva C."/>
            <person name="Daddiego L."/>
            <person name="De Bellis F."/>
            <person name="Dussert S."/>
            <person name="Garsmeur O."/>
            <person name="Gayraud T."/>
            <person name="Guignon V."/>
            <person name="Jahn K."/>
            <person name="Jamilloux V."/>
            <person name="Joet T."/>
            <person name="Labadie K."/>
            <person name="Lan T."/>
            <person name="Leclercq J."/>
            <person name="Lepelley M."/>
            <person name="Leroy T."/>
            <person name="Li L.T."/>
            <person name="Librado P."/>
            <person name="Lopez L."/>
            <person name="Munoz A."/>
            <person name="Noel B."/>
            <person name="Pallavicini A."/>
            <person name="Perrotta G."/>
            <person name="Poncet V."/>
            <person name="Pot D."/>
            <person name="Priyono X."/>
            <person name="Rigoreau M."/>
            <person name="Rouard M."/>
            <person name="Rozas J."/>
            <person name="Tranchant-Dubreuil C."/>
            <person name="VanBuren R."/>
            <person name="Zhang Q."/>
            <person name="Andrade A.C."/>
            <person name="Argout X."/>
            <person name="Bertrand B."/>
            <person name="de Kochko A."/>
            <person name="Graziosi G."/>
            <person name="Henry R.J."/>
            <person name="Jayarama X."/>
            <person name="Ming R."/>
            <person name="Nagai C."/>
            <person name="Rounsley S."/>
            <person name="Sankoff D."/>
            <person name="Giuliano G."/>
            <person name="Albert V.A."/>
            <person name="Wincker P."/>
            <person name="Lashermes P."/>
        </authorList>
    </citation>
    <scope>NUCLEOTIDE SEQUENCE [LARGE SCALE GENOMIC DNA]</scope>
    <source>
        <strain evidence="8">cv. DH200-94</strain>
    </source>
</reference>
<proteinExistence type="inferred from homology"/>
<name>A0A068UCZ5_COFCA</name>
<evidence type="ECO:0000256" key="4">
    <source>
        <dbReference type="ARBA" id="ARBA00022989"/>
    </source>
</evidence>